<sequence length="65" mass="7190">MRNQKLISTFLLGLLVLNYPLITLFDQPGLVGGIPVLYVSVFASWLGLILLTYGALRSTDDQDHV</sequence>
<evidence type="ECO:0008006" key="4">
    <source>
        <dbReference type="Google" id="ProtNLM"/>
    </source>
</evidence>
<accession>R7ZLB1</accession>
<keyword evidence="1" id="KW-0812">Transmembrane</keyword>
<keyword evidence="1" id="KW-1133">Transmembrane helix</keyword>
<dbReference type="AlphaFoldDB" id="R7ZLB1"/>
<dbReference type="EMBL" id="AQHR01000116">
    <property type="protein sequence ID" value="EON74862.1"/>
    <property type="molecule type" value="Genomic_DNA"/>
</dbReference>
<evidence type="ECO:0000313" key="2">
    <source>
        <dbReference type="EMBL" id="EON74862.1"/>
    </source>
</evidence>
<evidence type="ECO:0000256" key="1">
    <source>
        <dbReference type="SAM" id="Phobius"/>
    </source>
</evidence>
<name>R7ZLB1_9BACT</name>
<feature type="transmembrane region" description="Helical" evidence="1">
    <location>
        <begin position="35"/>
        <end position="56"/>
    </location>
</feature>
<dbReference type="STRING" id="1232681.ADIS_4694"/>
<protein>
    <recommendedName>
        <fullName evidence="4">DUF3311 domain-containing protein</fullName>
    </recommendedName>
</protein>
<dbReference type="RefSeq" id="WP_010856805.1">
    <property type="nucleotide sequence ID" value="NZ_AQHR01000116.1"/>
</dbReference>
<reference evidence="2 3" key="1">
    <citation type="submission" date="2013-02" db="EMBL/GenBank/DDBJ databases">
        <title>A novel strain isolated from Lonar lake, Maharashtra, India.</title>
        <authorList>
            <person name="Singh A."/>
        </authorList>
    </citation>
    <scope>NUCLEOTIDE SEQUENCE [LARGE SCALE GENOMIC DNA]</scope>
    <source>
        <strain evidence="2 3">AK24</strain>
    </source>
</reference>
<proteinExistence type="predicted"/>
<gene>
    <name evidence="2" type="ORF">ADIS_4694</name>
</gene>
<keyword evidence="1" id="KW-0472">Membrane</keyword>
<comment type="caution">
    <text evidence="2">The sequence shown here is derived from an EMBL/GenBank/DDBJ whole genome shotgun (WGS) entry which is preliminary data.</text>
</comment>
<evidence type="ECO:0000313" key="3">
    <source>
        <dbReference type="Proteomes" id="UP000013909"/>
    </source>
</evidence>
<dbReference type="OrthoDB" id="853798at2"/>
<keyword evidence="3" id="KW-1185">Reference proteome</keyword>
<dbReference type="Proteomes" id="UP000013909">
    <property type="component" value="Unassembled WGS sequence"/>
</dbReference>
<organism evidence="2 3">
    <name type="scientific">Lunatimonas lonarensis</name>
    <dbReference type="NCBI Taxonomy" id="1232681"/>
    <lineage>
        <taxon>Bacteria</taxon>
        <taxon>Pseudomonadati</taxon>
        <taxon>Bacteroidota</taxon>
        <taxon>Cytophagia</taxon>
        <taxon>Cytophagales</taxon>
        <taxon>Cyclobacteriaceae</taxon>
    </lineage>
</organism>